<evidence type="ECO:0000259" key="1">
    <source>
        <dbReference type="Pfam" id="PF13579"/>
    </source>
</evidence>
<dbReference type="SUPFAM" id="SSF53756">
    <property type="entry name" value="UDP-Glycosyltransferase/glycogen phosphorylase"/>
    <property type="match status" value="1"/>
</dbReference>
<keyword evidence="3" id="KW-1185">Reference proteome</keyword>
<evidence type="ECO:0000313" key="3">
    <source>
        <dbReference type="Proteomes" id="UP000218934"/>
    </source>
</evidence>
<reference evidence="2 3" key="1">
    <citation type="submission" date="2017-09" db="EMBL/GenBank/DDBJ databases">
        <title>The Catabolism of 3,6-Dichlorosalicylic acid is Initiated by the Cytochrome P450 Monooxygenase DsmABC in Rhizorhabdus dicambivorans Ndbn-20.</title>
        <authorList>
            <person name="Na L."/>
        </authorList>
    </citation>
    <scope>NUCLEOTIDE SEQUENCE [LARGE SCALE GENOMIC DNA]</scope>
    <source>
        <strain evidence="2 3">Ndbn-20m</strain>
    </source>
</reference>
<dbReference type="CDD" id="cd03811">
    <property type="entry name" value="GT4_GT28_WabH-like"/>
    <property type="match status" value="1"/>
</dbReference>
<dbReference type="EMBL" id="NWUF01000004">
    <property type="protein sequence ID" value="PCE43205.1"/>
    <property type="molecule type" value="Genomic_DNA"/>
</dbReference>
<gene>
    <name evidence="2" type="ORF">COO09_05325</name>
</gene>
<dbReference type="PANTHER" id="PTHR12526">
    <property type="entry name" value="GLYCOSYLTRANSFERASE"/>
    <property type="match status" value="1"/>
</dbReference>
<organism evidence="2 3">
    <name type="scientific">Rhizorhabdus dicambivorans</name>
    <dbReference type="NCBI Taxonomy" id="1850238"/>
    <lineage>
        <taxon>Bacteria</taxon>
        <taxon>Pseudomonadati</taxon>
        <taxon>Pseudomonadota</taxon>
        <taxon>Alphaproteobacteria</taxon>
        <taxon>Sphingomonadales</taxon>
        <taxon>Sphingomonadaceae</taxon>
        <taxon>Rhizorhabdus</taxon>
    </lineage>
</organism>
<sequence length="374" mass="39782">MGHIIIYIHDLRSSGVTRDAMMLAEHCAAFHDTTLVAGHGEGFFRDAVERAPYRTVILKEAASPAASRITAAWPLRRWLKTQPPGVIVSMGNLGHATPHIAAQGLGRFPRIYRISNAVTRGDGLRGALRMRWMERLVADAARIAIVGAALGRAPMLARSLETGHAVEIPSGVDVDHALAQARAPSPHRWFEEDVPVVLGIGRLRPQKNFELLIDAVAIARQGRRLRLAIVGGGSADERSSLLQRAEAAGLGEDFLLAGETGNVFAWAARAALFVLPSRWEGSSLALLEAMAVGKPVIASRLAGDAPLVLGEGRHGLLVGGERAEELAAAIHVQLSGAAVRPGDRARDYALPSAIYRGLIEDVLAEMAGGVRSAA</sequence>
<dbReference type="InterPro" id="IPR028098">
    <property type="entry name" value="Glyco_trans_4-like_N"/>
</dbReference>
<proteinExistence type="predicted"/>
<dbReference type="KEGG" id="rdi:CMV14_00290"/>
<keyword evidence="2" id="KW-0808">Transferase</keyword>
<feature type="domain" description="Glycosyltransferase subfamily 4-like N-terminal" evidence="1">
    <location>
        <begin position="14"/>
        <end position="160"/>
    </location>
</feature>
<protein>
    <submittedName>
        <fullName evidence="2">Glycosyltransferase</fullName>
    </submittedName>
</protein>
<dbReference type="Pfam" id="PF13579">
    <property type="entry name" value="Glyco_trans_4_4"/>
    <property type="match status" value="1"/>
</dbReference>
<dbReference type="GO" id="GO:0016757">
    <property type="term" value="F:glycosyltransferase activity"/>
    <property type="evidence" value="ECO:0007669"/>
    <property type="project" value="UniProtKB-ARBA"/>
</dbReference>
<comment type="caution">
    <text evidence="2">The sequence shown here is derived from an EMBL/GenBank/DDBJ whole genome shotgun (WGS) entry which is preliminary data.</text>
</comment>
<dbReference type="AlphaFoldDB" id="A0A2A4FZN7"/>
<evidence type="ECO:0000313" key="2">
    <source>
        <dbReference type="EMBL" id="PCE43205.1"/>
    </source>
</evidence>
<dbReference type="Proteomes" id="UP000218934">
    <property type="component" value="Unassembled WGS sequence"/>
</dbReference>
<dbReference type="RefSeq" id="WP_066964708.1">
    <property type="nucleotide sequence ID" value="NZ_CP023449.1"/>
</dbReference>
<dbReference type="Pfam" id="PF13692">
    <property type="entry name" value="Glyco_trans_1_4"/>
    <property type="match status" value="1"/>
</dbReference>
<dbReference type="Gene3D" id="3.40.50.2000">
    <property type="entry name" value="Glycogen Phosphorylase B"/>
    <property type="match status" value="2"/>
</dbReference>
<dbReference type="OrthoDB" id="9790710at2"/>
<accession>A0A2A4FZN7</accession>
<name>A0A2A4FZN7_9SPHN</name>